<evidence type="ECO:0000256" key="8">
    <source>
        <dbReference type="ARBA" id="ARBA00023136"/>
    </source>
</evidence>
<keyword evidence="5 10" id="KW-0812">Transmembrane</keyword>
<evidence type="ECO:0000256" key="10">
    <source>
        <dbReference type="SAM" id="Phobius"/>
    </source>
</evidence>
<feature type="transmembrane region" description="Helical" evidence="10">
    <location>
        <begin position="308"/>
        <end position="330"/>
    </location>
</feature>
<keyword evidence="8 10" id="KW-0472">Membrane</keyword>
<dbReference type="Proteomes" id="UP000076532">
    <property type="component" value="Unassembled WGS sequence"/>
</dbReference>
<dbReference type="GO" id="GO:0005302">
    <property type="term" value="F:L-tyrosine transmembrane transporter activity"/>
    <property type="evidence" value="ECO:0007669"/>
    <property type="project" value="TreeGrafter"/>
</dbReference>
<sequence>MVQTYGVAPVNDSEPTDQAGSEDSALLGGDATAKKVGRDGNATMISCISNLANTIIGSGELTLRLCHAAMASAGILPGIITCVFSGSVAVFGLHLLSLCATKTPHRRASFFAIAQLTFPRAAVFFDAAIAIKCFGVSISYLIIVKSLMPNVLASLYHDLTSPETNPPDFALSGRFWITVFMIILVPLAFLRQLNSLRHTSYVALFSVAYLVVIVITAYFWPLAGTTPRGEVSIIHFTPSFVSTFPVQVFAFTCAQNLFPVYNEMASNTQKRMNIVIGSAIGSATLTYEVIGVFGYLTFGSKVGANIIAMYPSTSLFIAVGQLAIVILVLFSYPLQVLPCRNCLDKVFHAGEAPVVVKQTDEDDEDAVDDDHAHAEMSNYKHNLLTSLIVGLGFLVAFFVDDLQLVLSFVGSTGSTTISFILPGLFYWKLMRNDPTASKGLSRAALGLAAYGSFIFVFCLSFNIYKVIYPGSPGPAH</sequence>
<dbReference type="OrthoDB" id="438545at2759"/>
<feature type="transmembrane region" description="Helical" evidence="10">
    <location>
        <begin position="169"/>
        <end position="189"/>
    </location>
</feature>
<reference evidence="12 13" key="1">
    <citation type="journal article" date="2016" name="Mol. Biol. Evol.">
        <title>Comparative Genomics of Early-Diverging Mushroom-Forming Fungi Provides Insights into the Origins of Lignocellulose Decay Capabilities.</title>
        <authorList>
            <person name="Nagy L.G."/>
            <person name="Riley R."/>
            <person name="Tritt A."/>
            <person name="Adam C."/>
            <person name="Daum C."/>
            <person name="Floudas D."/>
            <person name="Sun H."/>
            <person name="Yadav J.S."/>
            <person name="Pangilinan J."/>
            <person name="Larsson K.H."/>
            <person name="Matsuura K."/>
            <person name="Barry K."/>
            <person name="Labutti K."/>
            <person name="Kuo R."/>
            <person name="Ohm R.A."/>
            <person name="Bhattacharya S.S."/>
            <person name="Shirouzu T."/>
            <person name="Yoshinaga Y."/>
            <person name="Martin F.M."/>
            <person name="Grigoriev I.V."/>
            <person name="Hibbett D.S."/>
        </authorList>
    </citation>
    <scope>NUCLEOTIDE SEQUENCE [LARGE SCALE GENOMIC DNA]</scope>
    <source>
        <strain evidence="12 13">CBS 109695</strain>
    </source>
</reference>
<feature type="domain" description="Amino acid transporter transmembrane" evidence="11">
    <location>
        <begin position="41"/>
        <end position="440"/>
    </location>
</feature>
<feature type="transmembrane region" description="Helical" evidence="10">
    <location>
        <begin position="240"/>
        <end position="261"/>
    </location>
</feature>
<dbReference type="GO" id="GO:0005313">
    <property type="term" value="F:L-glutamate transmembrane transporter activity"/>
    <property type="evidence" value="ECO:0007669"/>
    <property type="project" value="TreeGrafter"/>
</dbReference>
<evidence type="ECO:0000259" key="11">
    <source>
        <dbReference type="Pfam" id="PF01490"/>
    </source>
</evidence>
<feature type="transmembrane region" description="Helical" evidence="10">
    <location>
        <begin position="405"/>
        <end position="427"/>
    </location>
</feature>
<keyword evidence="7 10" id="KW-1133">Transmembrane helix</keyword>
<dbReference type="GO" id="GO:0015194">
    <property type="term" value="F:L-serine transmembrane transporter activity"/>
    <property type="evidence" value="ECO:0007669"/>
    <property type="project" value="TreeGrafter"/>
</dbReference>
<evidence type="ECO:0000313" key="13">
    <source>
        <dbReference type="Proteomes" id="UP000076532"/>
    </source>
</evidence>
<accession>A0A165YTQ2</accession>
<name>A0A165YTQ2_9AGAM</name>
<evidence type="ECO:0000313" key="12">
    <source>
        <dbReference type="EMBL" id="KZP09907.1"/>
    </source>
</evidence>
<protein>
    <recommendedName>
        <fullName evidence="11">Amino acid transporter transmembrane domain-containing protein</fullName>
    </recommendedName>
</protein>
<dbReference type="AlphaFoldDB" id="A0A165YTQ2"/>
<dbReference type="GO" id="GO:0000329">
    <property type="term" value="C:fungal-type vacuole membrane"/>
    <property type="evidence" value="ECO:0007669"/>
    <property type="project" value="TreeGrafter"/>
</dbReference>
<comment type="subcellular location">
    <subcellularLocation>
        <location evidence="1">Vacuole membrane</location>
        <topology evidence="1">Multi-pass membrane protein</topology>
    </subcellularLocation>
</comment>
<keyword evidence="3" id="KW-0813">Transport</keyword>
<evidence type="ECO:0000256" key="5">
    <source>
        <dbReference type="ARBA" id="ARBA00022692"/>
    </source>
</evidence>
<evidence type="ECO:0000256" key="3">
    <source>
        <dbReference type="ARBA" id="ARBA00022448"/>
    </source>
</evidence>
<evidence type="ECO:0000256" key="9">
    <source>
        <dbReference type="SAM" id="MobiDB-lite"/>
    </source>
</evidence>
<evidence type="ECO:0000256" key="1">
    <source>
        <dbReference type="ARBA" id="ARBA00004128"/>
    </source>
</evidence>
<feature type="transmembrane region" description="Helical" evidence="10">
    <location>
        <begin position="121"/>
        <end position="143"/>
    </location>
</feature>
<evidence type="ECO:0000256" key="6">
    <source>
        <dbReference type="ARBA" id="ARBA00022970"/>
    </source>
</evidence>
<evidence type="ECO:0000256" key="4">
    <source>
        <dbReference type="ARBA" id="ARBA00022554"/>
    </source>
</evidence>
<keyword evidence="4" id="KW-0926">Vacuole</keyword>
<dbReference type="GO" id="GO:0015189">
    <property type="term" value="F:L-lysine transmembrane transporter activity"/>
    <property type="evidence" value="ECO:0007669"/>
    <property type="project" value="TreeGrafter"/>
</dbReference>
<dbReference type="STRING" id="436010.A0A165YTQ2"/>
<feature type="transmembrane region" description="Helical" evidence="10">
    <location>
        <begin position="383"/>
        <end position="399"/>
    </location>
</feature>
<organism evidence="12 13">
    <name type="scientific">Athelia psychrophila</name>
    <dbReference type="NCBI Taxonomy" id="1759441"/>
    <lineage>
        <taxon>Eukaryota</taxon>
        <taxon>Fungi</taxon>
        <taxon>Dikarya</taxon>
        <taxon>Basidiomycota</taxon>
        <taxon>Agaricomycotina</taxon>
        <taxon>Agaricomycetes</taxon>
        <taxon>Agaricomycetidae</taxon>
        <taxon>Atheliales</taxon>
        <taxon>Atheliaceae</taxon>
        <taxon>Athelia</taxon>
    </lineage>
</organism>
<feature type="transmembrane region" description="Helical" evidence="10">
    <location>
        <begin position="201"/>
        <end position="220"/>
    </location>
</feature>
<dbReference type="EMBL" id="KV417690">
    <property type="protein sequence ID" value="KZP09907.1"/>
    <property type="molecule type" value="Genomic_DNA"/>
</dbReference>
<keyword evidence="6" id="KW-0029">Amino-acid transport</keyword>
<dbReference type="GO" id="GO:0005290">
    <property type="term" value="F:L-histidine transmembrane transporter activity"/>
    <property type="evidence" value="ECO:0007669"/>
    <property type="project" value="TreeGrafter"/>
</dbReference>
<dbReference type="PANTHER" id="PTHR22950:SF678">
    <property type="entry name" value="VACUOLAR AMINO ACID TRANSPORTER 5-RELATED"/>
    <property type="match status" value="1"/>
</dbReference>
<gene>
    <name evidence="12" type="ORF">FIBSPDRAFT_801785</name>
</gene>
<feature type="region of interest" description="Disordered" evidence="9">
    <location>
        <begin position="1"/>
        <end position="25"/>
    </location>
</feature>
<proteinExistence type="inferred from homology"/>
<comment type="similarity">
    <text evidence="2">Belongs to the amino acid/polyamine transporter 2 family.</text>
</comment>
<dbReference type="InterPro" id="IPR013057">
    <property type="entry name" value="AA_transpt_TM"/>
</dbReference>
<feature type="transmembrane region" description="Helical" evidence="10">
    <location>
        <begin position="273"/>
        <end position="296"/>
    </location>
</feature>
<dbReference type="Pfam" id="PF01490">
    <property type="entry name" value="Aa_trans"/>
    <property type="match status" value="1"/>
</dbReference>
<feature type="transmembrane region" description="Helical" evidence="10">
    <location>
        <begin position="439"/>
        <end position="464"/>
    </location>
</feature>
<keyword evidence="13" id="KW-1185">Reference proteome</keyword>
<evidence type="ECO:0000256" key="2">
    <source>
        <dbReference type="ARBA" id="ARBA00008066"/>
    </source>
</evidence>
<feature type="transmembrane region" description="Helical" evidence="10">
    <location>
        <begin position="75"/>
        <end position="100"/>
    </location>
</feature>
<evidence type="ECO:0000256" key="7">
    <source>
        <dbReference type="ARBA" id="ARBA00022989"/>
    </source>
</evidence>
<dbReference type="PANTHER" id="PTHR22950">
    <property type="entry name" value="AMINO ACID TRANSPORTER"/>
    <property type="match status" value="1"/>
</dbReference>
<dbReference type="GO" id="GO:0061459">
    <property type="term" value="F:L-arginine transmembrane transporter activity"/>
    <property type="evidence" value="ECO:0007669"/>
    <property type="project" value="TreeGrafter"/>
</dbReference>